<accession>A0A3P7JUI1</accession>
<name>A0A3P7JUI1_ONCOC</name>
<dbReference type="InterPro" id="IPR043502">
    <property type="entry name" value="DNA/RNA_pol_sf"/>
</dbReference>
<dbReference type="InterPro" id="IPR043128">
    <property type="entry name" value="Rev_trsase/Diguanyl_cyclase"/>
</dbReference>
<dbReference type="OrthoDB" id="8065581at2759"/>
<reference evidence="2 3" key="1">
    <citation type="submission" date="2018-08" db="EMBL/GenBank/DDBJ databases">
        <authorList>
            <person name="Laetsch R D."/>
            <person name="Stevens L."/>
            <person name="Kumar S."/>
            <person name="Blaxter L. M."/>
        </authorList>
    </citation>
    <scope>NUCLEOTIDE SEQUENCE [LARGE SCALE GENOMIC DNA]</scope>
</reference>
<evidence type="ECO:0000313" key="2">
    <source>
        <dbReference type="EMBL" id="VDM94714.1"/>
    </source>
</evidence>
<keyword evidence="3" id="KW-1185">Reference proteome</keyword>
<dbReference type="EMBL" id="UYRW01007025">
    <property type="protein sequence ID" value="VDM94714.1"/>
    <property type="molecule type" value="Genomic_DNA"/>
</dbReference>
<protein>
    <recommendedName>
        <fullName evidence="1">Reverse transcriptase domain-containing protein</fullName>
    </recommendedName>
</protein>
<feature type="domain" description="Reverse transcriptase" evidence="1">
    <location>
        <begin position="158"/>
        <end position="295"/>
    </location>
</feature>
<dbReference type="PANTHER" id="PTHR47331">
    <property type="entry name" value="PHD-TYPE DOMAIN-CONTAINING PROTEIN"/>
    <property type="match status" value="1"/>
</dbReference>
<evidence type="ECO:0000259" key="1">
    <source>
        <dbReference type="Pfam" id="PF00078"/>
    </source>
</evidence>
<dbReference type="InterPro" id="IPR008042">
    <property type="entry name" value="Retrotrans_Pao"/>
</dbReference>
<sequence>IATTGIEVGSGNKTYMMCKEAMLVNPYEKALILLDMGSECNLITKAMAKKLATQRTNRRSWKLEAIGIKELMTDNQDTEALNAFEKFTIRDEEGRCVVSWPWKKGVIERVSKSENEERVAYLPHQAEINLQKTTMKLRVVFDASAKTTEGPSLKECLHKGPVMLPSLVGIILRARQARFIIMAGVEKAFLQVGLHKEDRNVTRFLWLEDIRKEATSENIVIYRFRRVPFGIISSSFLLSAVIRYLLNSETSVISEEIVKNIYVDNVVLSAENVEEGIRKADEAKNLFAKTKSNLNTSIRALGVAVYARRESNLSSKPYLIYGKSRLVPKKGANNKSATIPRMELLAVALGTRIIEFLRRESEKPPIGSRYITNRITEIRGVKDIMFHHVKTADNPADPASRGVLPKVLKDSSLWWNGPSWLVHPLENWPSEEFGEEVQERICMALGLTTCTKLTSAIRTTTVDVKRFSSLQKLIRTMLFVMRFMARVSEGKVKSLEKFSRLFTSSDYEQAKKLVVRMAQSEVSQEDIEKWGLVRDADDLWKSLRRLRWSREELTNFPY</sequence>
<feature type="non-terminal residue" evidence="2">
    <location>
        <position position="1"/>
    </location>
</feature>
<evidence type="ECO:0000313" key="3">
    <source>
        <dbReference type="Proteomes" id="UP000271087"/>
    </source>
</evidence>
<dbReference type="Pfam" id="PF00078">
    <property type="entry name" value="RVT_1"/>
    <property type="match status" value="1"/>
</dbReference>
<dbReference type="Gene3D" id="3.10.10.10">
    <property type="entry name" value="HIV Type 1 Reverse Transcriptase, subunit A, domain 1"/>
    <property type="match status" value="1"/>
</dbReference>
<gene>
    <name evidence="2" type="ORF">NOO_LOCUS10987</name>
</gene>
<proteinExistence type="predicted"/>
<dbReference type="Pfam" id="PF05380">
    <property type="entry name" value="Peptidase_A17"/>
    <property type="match status" value="1"/>
</dbReference>
<dbReference type="InterPro" id="IPR000477">
    <property type="entry name" value="RT_dom"/>
</dbReference>
<dbReference type="Proteomes" id="UP000271087">
    <property type="component" value="Unassembled WGS sequence"/>
</dbReference>
<dbReference type="AlphaFoldDB" id="A0A3P7JUI1"/>
<organism evidence="2 3">
    <name type="scientific">Onchocerca ochengi</name>
    <name type="common">Filarial nematode worm</name>
    <dbReference type="NCBI Taxonomy" id="42157"/>
    <lineage>
        <taxon>Eukaryota</taxon>
        <taxon>Metazoa</taxon>
        <taxon>Ecdysozoa</taxon>
        <taxon>Nematoda</taxon>
        <taxon>Chromadorea</taxon>
        <taxon>Rhabditida</taxon>
        <taxon>Spirurina</taxon>
        <taxon>Spiruromorpha</taxon>
        <taxon>Filarioidea</taxon>
        <taxon>Onchocercidae</taxon>
        <taxon>Onchocerca</taxon>
    </lineage>
</organism>
<dbReference type="SUPFAM" id="SSF56672">
    <property type="entry name" value="DNA/RNA polymerases"/>
    <property type="match status" value="1"/>
</dbReference>
<dbReference type="Gene3D" id="3.30.70.270">
    <property type="match status" value="1"/>
</dbReference>